<dbReference type="RefSeq" id="WP_020224908.1">
    <property type="nucleotide sequence ID" value="NZ_JBGLEF010000002.1"/>
</dbReference>
<dbReference type="InterPro" id="IPR050109">
    <property type="entry name" value="HTH-type_TetR-like_transc_reg"/>
</dbReference>
<evidence type="ECO:0000313" key="7">
    <source>
        <dbReference type="Proteomes" id="UP000480929"/>
    </source>
</evidence>
<keyword evidence="1 2" id="KW-0238">DNA-binding</keyword>
<dbReference type="InterPro" id="IPR001647">
    <property type="entry name" value="HTH_TetR"/>
</dbReference>
<dbReference type="Gene3D" id="1.10.357.10">
    <property type="entry name" value="Tetracycline Repressor, domain 2"/>
    <property type="match status" value="1"/>
</dbReference>
<dbReference type="PRINTS" id="PR00455">
    <property type="entry name" value="HTHTETR"/>
</dbReference>
<dbReference type="InterPro" id="IPR009057">
    <property type="entry name" value="Homeodomain-like_sf"/>
</dbReference>
<evidence type="ECO:0000256" key="1">
    <source>
        <dbReference type="ARBA" id="ARBA00023125"/>
    </source>
</evidence>
<dbReference type="Proteomes" id="UP000480929">
    <property type="component" value="Unassembled WGS sequence"/>
</dbReference>
<feature type="domain" description="HTH tetR-type" evidence="3">
    <location>
        <begin position="6"/>
        <end position="66"/>
    </location>
</feature>
<dbReference type="AlphaFoldDB" id="A0A6N7S9M1"/>
<feature type="DNA-binding region" description="H-T-H motif" evidence="2">
    <location>
        <begin position="29"/>
        <end position="48"/>
    </location>
</feature>
<dbReference type="PANTHER" id="PTHR30328">
    <property type="entry name" value="TRANSCRIPTIONAL REPRESSOR"/>
    <property type="match status" value="1"/>
</dbReference>
<dbReference type="InterPro" id="IPR036271">
    <property type="entry name" value="Tet_transcr_reg_TetR-rel_C_sf"/>
</dbReference>
<keyword evidence="7" id="KW-1185">Reference proteome</keyword>
<dbReference type="SUPFAM" id="SSF46689">
    <property type="entry name" value="Homeodomain-like"/>
    <property type="match status" value="1"/>
</dbReference>
<protein>
    <submittedName>
        <fullName evidence="4">TetR family transcriptional regulator</fullName>
    </submittedName>
</protein>
<dbReference type="OrthoDB" id="494991at2"/>
<dbReference type="PROSITE" id="PS50977">
    <property type="entry name" value="HTH_TETR_2"/>
    <property type="match status" value="1"/>
</dbReference>
<evidence type="ECO:0000256" key="2">
    <source>
        <dbReference type="PROSITE-ProRule" id="PRU00335"/>
    </source>
</evidence>
<organism evidence="4 6">
    <name type="scientific">Holdemania massiliensis</name>
    <dbReference type="NCBI Taxonomy" id="1468449"/>
    <lineage>
        <taxon>Bacteria</taxon>
        <taxon>Bacillati</taxon>
        <taxon>Bacillota</taxon>
        <taxon>Erysipelotrichia</taxon>
        <taxon>Erysipelotrichales</taxon>
        <taxon>Erysipelotrichaceae</taxon>
        <taxon>Holdemania</taxon>
    </lineage>
</organism>
<dbReference type="Proteomes" id="UP000433575">
    <property type="component" value="Unassembled WGS sequence"/>
</dbReference>
<proteinExistence type="predicted"/>
<dbReference type="Pfam" id="PF00440">
    <property type="entry name" value="TetR_N"/>
    <property type="match status" value="1"/>
</dbReference>
<reference evidence="6 7" key="1">
    <citation type="journal article" date="2019" name="Nat. Med.">
        <title>A library of human gut bacterial isolates paired with longitudinal multiomics data enables mechanistic microbiome research.</title>
        <authorList>
            <person name="Poyet M."/>
            <person name="Groussin M."/>
            <person name="Gibbons S.M."/>
            <person name="Avila-Pacheco J."/>
            <person name="Jiang X."/>
            <person name="Kearney S.M."/>
            <person name="Perrotta A.R."/>
            <person name="Berdy B."/>
            <person name="Zhao S."/>
            <person name="Lieberman T.D."/>
            <person name="Swanson P.K."/>
            <person name="Smith M."/>
            <person name="Roesemann S."/>
            <person name="Alexander J.E."/>
            <person name="Rich S.A."/>
            <person name="Livny J."/>
            <person name="Vlamakis H."/>
            <person name="Clish C."/>
            <person name="Bullock K."/>
            <person name="Deik A."/>
            <person name="Scott J."/>
            <person name="Pierce K.A."/>
            <person name="Xavier R.J."/>
            <person name="Alm E.J."/>
        </authorList>
    </citation>
    <scope>NUCLEOTIDE SEQUENCE [LARGE SCALE GENOMIC DNA]</scope>
    <source>
        <strain evidence="4 6">BIOML-A4</strain>
        <strain evidence="5 7">BIOML-A5</strain>
    </source>
</reference>
<accession>A0A6N7S9M1</accession>
<evidence type="ECO:0000313" key="4">
    <source>
        <dbReference type="EMBL" id="MSA90238.1"/>
    </source>
</evidence>
<dbReference type="EMBL" id="WKPJ01000022">
    <property type="protein sequence ID" value="MSA90238.1"/>
    <property type="molecule type" value="Genomic_DNA"/>
</dbReference>
<gene>
    <name evidence="5" type="ORF">GKD88_12645</name>
    <name evidence="4" type="ORF">GKE08_12975</name>
</gene>
<dbReference type="GO" id="GO:0003677">
    <property type="term" value="F:DNA binding"/>
    <property type="evidence" value="ECO:0007669"/>
    <property type="project" value="UniProtKB-UniRule"/>
</dbReference>
<dbReference type="SUPFAM" id="SSF48498">
    <property type="entry name" value="Tetracyclin repressor-like, C-terminal domain"/>
    <property type="match status" value="1"/>
</dbReference>
<name>A0A6N7S9M1_9FIRM</name>
<sequence length="192" mass="22348">MGNAEKQTKQKIMEIAKEHFSRYGYAGTNLEAIGKEAGVTRGPLYYYFKNKKELYAAVIEQEKIRVVDQYKQIFEQPCSIYEKLEKDILYCSSSQSLLRQIGVGGQGEPEIPMQDYSQKVYQIKEEALKRAVDKGELRTDAKIEEMLQFLYIFVYGMTELRKTENSELVLKQRTLMQDAQMFVEIFSVRYGV</sequence>
<comment type="caution">
    <text evidence="4">The sequence shown here is derived from an EMBL/GenBank/DDBJ whole genome shotgun (WGS) entry which is preliminary data.</text>
</comment>
<evidence type="ECO:0000313" key="6">
    <source>
        <dbReference type="Proteomes" id="UP000433575"/>
    </source>
</evidence>
<dbReference type="PANTHER" id="PTHR30328:SF54">
    <property type="entry name" value="HTH-TYPE TRANSCRIPTIONAL REPRESSOR SCO4008"/>
    <property type="match status" value="1"/>
</dbReference>
<dbReference type="EMBL" id="WKPI01000024">
    <property type="protein sequence ID" value="MSC33968.1"/>
    <property type="molecule type" value="Genomic_DNA"/>
</dbReference>
<evidence type="ECO:0000313" key="5">
    <source>
        <dbReference type="EMBL" id="MSC33968.1"/>
    </source>
</evidence>
<evidence type="ECO:0000259" key="3">
    <source>
        <dbReference type="PROSITE" id="PS50977"/>
    </source>
</evidence>
<dbReference type="GO" id="GO:0006355">
    <property type="term" value="P:regulation of DNA-templated transcription"/>
    <property type="evidence" value="ECO:0007669"/>
    <property type="project" value="UniProtKB-ARBA"/>
</dbReference>
<dbReference type="GeneID" id="42458276"/>